<sequence length="157" mass="17668">MGLEGRITIFTVVGEQHSGKSRGTVVSISSFGSFNGFESPYALVATPMLGLSLDLQKCFSTSIVVVLHWKKWYSENISAATELGALIMAFHKLLFMVLFEQMTMAALVDWAVFEYTRLVEVDKTCTQKVTYRRSAVERQKGTNICAHWQCDGMRVRK</sequence>
<gene>
    <name evidence="1" type="ORF">V8G54_033405</name>
</gene>
<dbReference type="AlphaFoldDB" id="A0AAQ3RIT1"/>
<protein>
    <submittedName>
        <fullName evidence="1">Uncharacterized protein</fullName>
    </submittedName>
</protein>
<name>A0AAQ3RIT1_VIGMU</name>
<evidence type="ECO:0000313" key="1">
    <source>
        <dbReference type="EMBL" id="WVY94317.1"/>
    </source>
</evidence>
<proteinExistence type="predicted"/>
<reference evidence="1 2" key="1">
    <citation type="journal article" date="2023" name="Life. Sci Alliance">
        <title>Evolutionary insights into 3D genome organization and epigenetic landscape of Vigna mungo.</title>
        <authorList>
            <person name="Junaid A."/>
            <person name="Singh B."/>
            <person name="Bhatia S."/>
        </authorList>
    </citation>
    <scope>NUCLEOTIDE SEQUENCE [LARGE SCALE GENOMIC DNA]</scope>
    <source>
        <strain evidence="1">Urdbean</strain>
    </source>
</reference>
<evidence type="ECO:0000313" key="2">
    <source>
        <dbReference type="Proteomes" id="UP001374535"/>
    </source>
</evidence>
<keyword evidence="2" id="KW-1185">Reference proteome</keyword>
<organism evidence="1 2">
    <name type="scientific">Vigna mungo</name>
    <name type="common">Black gram</name>
    <name type="synonym">Phaseolus mungo</name>
    <dbReference type="NCBI Taxonomy" id="3915"/>
    <lineage>
        <taxon>Eukaryota</taxon>
        <taxon>Viridiplantae</taxon>
        <taxon>Streptophyta</taxon>
        <taxon>Embryophyta</taxon>
        <taxon>Tracheophyta</taxon>
        <taxon>Spermatophyta</taxon>
        <taxon>Magnoliopsida</taxon>
        <taxon>eudicotyledons</taxon>
        <taxon>Gunneridae</taxon>
        <taxon>Pentapetalae</taxon>
        <taxon>rosids</taxon>
        <taxon>fabids</taxon>
        <taxon>Fabales</taxon>
        <taxon>Fabaceae</taxon>
        <taxon>Papilionoideae</taxon>
        <taxon>50 kb inversion clade</taxon>
        <taxon>NPAAA clade</taxon>
        <taxon>indigoferoid/millettioid clade</taxon>
        <taxon>Phaseoleae</taxon>
        <taxon>Vigna</taxon>
    </lineage>
</organism>
<dbReference type="EMBL" id="CP144691">
    <property type="protein sequence ID" value="WVY94317.1"/>
    <property type="molecule type" value="Genomic_DNA"/>
</dbReference>
<dbReference type="Proteomes" id="UP001374535">
    <property type="component" value="Chromosome 10"/>
</dbReference>
<accession>A0AAQ3RIT1</accession>